<dbReference type="PANTHER" id="PTHR42923">
    <property type="entry name" value="PROTOPORPHYRINOGEN OXIDASE"/>
    <property type="match status" value="1"/>
</dbReference>
<dbReference type="RefSeq" id="WP_184972858.1">
    <property type="nucleotide sequence ID" value="NZ_JACHIN010000018.1"/>
</dbReference>
<dbReference type="InterPro" id="IPR050464">
    <property type="entry name" value="Zeta_carotene_desat/Oxidored"/>
</dbReference>
<evidence type="ECO:0000313" key="3">
    <source>
        <dbReference type="Proteomes" id="UP000568380"/>
    </source>
</evidence>
<dbReference type="SUPFAM" id="SSF51905">
    <property type="entry name" value="FAD/NAD(P)-binding domain"/>
    <property type="match status" value="1"/>
</dbReference>
<evidence type="ECO:0000313" key="2">
    <source>
        <dbReference type="EMBL" id="MBB5083598.1"/>
    </source>
</evidence>
<evidence type="ECO:0000259" key="1">
    <source>
        <dbReference type="Pfam" id="PF01593"/>
    </source>
</evidence>
<dbReference type="GO" id="GO:0016491">
    <property type="term" value="F:oxidoreductase activity"/>
    <property type="evidence" value="ECO:0007669"/>
    <property type="project" value="InterPro"/>
</dbReference>
<dbReference type="Proteomes" id="UP000568380">
    <property type="component" value="Unassembled WGS sequence"/>
</dbReference>
<dbReference type="Pfam" id="PF01593">
    <property type="entry name" value="Amino_oxidase"/>
    <property type="match status" value="1"/>
</dbReference>
<keyword evidence="3" id="KW-1185">Reference proteome</keyword>
<sequence>MERRRIAVIGSGIAGLTAAYVLQRDHDVTLFEADERLGGHAHTHDVPTGAVDSGFIVHNRRTYPLLTRLFAELGVETRASQMSLSVSCAGCGLEYAGGKGLTGLLAQRRVRPAYLRMLGEVPRFRRAARRALATGQDQTLGEFAGGFTSYFGTHFLTPLISAVWSCAPATAQRYPARHLFTFLRNHGMLEVGGSPRWRTVVGGSRAYVERIAKHLPAVRTSCAVSELRRSGEGVELVADGRHTFAAAVVATHPDQALRLLAEPTPAEREVLGAFTYSRNEAVLHTDTTVLPRAAGARASWNLRMDCRAGAVPSVRVSYDMDRLQGQPYLVSLGEPIAAHHEIARMVYRHPAYTPESVAAQRRLPSLNDASIAFAGAYQGWGFHEDGCRSGLLAAQALGGDW</sequence>
<comment type="caution">
    <text evidence="2">The sequence shown here is derived from an EMBL/GenBank/DDBJ whole genome shotgun (WGS) entry which is preliminary data.</text>
</comment>
<feature type="domain" description="Amine oxidase" evidence="1">
    <location>
        <begin position="13"/>
        <end position="283"/>
    </location>
</feature>
<protein>
    <submittedName>
        <fullName evidence="2">Putative NAD/FAD-binding protein</fullName>
    </submittedName>
</protein>
<dbReference type="Gene3D" id="1.10.3110.10">
    <property type="entry name" value="protoporphyrinogen ix oxidase, domain 3"/>
    <property type="match status" value="1"/>
</dbReference>
<dbReference type="Gene3D" id="3.50.50.60">
    <property type="entry name" value="FAD/NAD(P)-binding domain"/>
    <property type="match status" value="1"/>
</dbReference>
<dbReference type="AlphaFoldDB" id="A0A7W8AF16"/>
<dbReference type="Gene3D" id="3.90.660.20">
    <property type="entry name" value="Protoporphyrinogen oxidase, mitochondrial, domain 2"/>
    <property type="match status" value="1"/>
</dbReference>
<dbReference type="InterPro" id="IPR002937">
    <property type="entry name" value="Amino_oxidase"/>
</dbReference>
<gene>
    <name evidence="2" type="ORF">HNR40_009103</name>
</gene>
<dbReference type="InterPro" id="IPR036188">
    <property type="entry name" value="FAD/NAD-bd_sf"/>
</dbReference>
<proteinExistence type="predicted"/>
<organism evidence="2 3">
    <name type="scientific">Nonomuraea endophytica</name>
    <dbReference type="NCBI Taxonomy" id="714136"/>
    <lineage>
        <taxon>Bacteria</taxon>
        <taxon>Bacillati</taxon>
        <taxon>Actinomycetota</taxon>
        <taxon>Actinomycetes</taxon>
        <taxon>Streptosporangiales</taxon>
        <taxon>Streptosporangiaceae</taxon>
        <taxon>Nonomuraea</taxon>
    </lineage>
</organism>
<dbReference type="EMBL" id="JACHIN010000018">
    <property type="protein sequence ID" value="MBB5083598.1"/>
    <property type="molecule type" value="Genomic_DNA"/>
</dbReference>
<accession>A0A7W8AF16</accession>
<dbReference type="PANTHER" id="PTHR42923:SF17">
    <property type="entry name" value="AMINE OXIDASE DOMAIN-CONTAINING PROTEIN"/>
    <property type="match status" value="1"/>
</dbReference>
<reference evidence="2 3" key="1">
    <citation type="submission" date="2020-08" db="EMBL/GenBank/DDBJ databases">
        <title>Genomic Encyclopedia of Type Strains, Phase IV (KMG-IV): sequencing the most valuable type-strain genomes for metagenomic binning, comparative biology and taxonomic classification.</title>
        <authorList>
            <person name="Goeker M."/>
        </authorList>
    </citation>
    <scope>NUCLEOTIDE SEQUENCE [LARGE SCALE GENOMIC DNA]</scope>
    <source>
        <strain evidence="2 3">DSM 45385</strain>
    </source>
</reference>
<name>A0A7W8AF16_9ACTN</name>